<dbReference type="GO" id="GO:0071897">
    <property type="term" value="P:DNA biosynthetic process"/>
    <property type="evidence" value="ECO:0007669"/>
    <property type="project" value="UniProtKB-ARBA"/>
</dbReference>
<dbReference type="Pfam" id="PF17919">
    <property type="entry name" value="RT_RNaseH_2"/>
    <property type="match status" value="1"/>
</dbReference>
<name>A0A8K0PBX4_LADFU</name>
<dbReference type="EMBL" id="KZ309568">
    <property type="protein sequence ID" value="KAG8239253.1"/>
    <property type="molecule type" value="Genomic_DNA"/>
</dbReference>
<keyword evidence="3" id="KW-1185">Reference proteome</keyword>
<dbReference type="SUPFAM" id="SSF56672">
    <property type="entry name" value="DNA/RNA polymerases"/>
    <property type="match status" value="1"/>
</dbReference>
<sequence>MAEAIAKRLCKFSFHGLDKENSTWDSYIFQFEQMCRVKGLGDADIEMANARRELLLAYVAAEHLEALRNFSQTSKRQKWEWTEVHEQAFQKAKDLLPSQATVVPYDETRPLVLACDASERGVGAVLFQTMAVGLSGGRGG</sequence>
<proteinExistence type="predicted"/>
<comment type="caution">
    <text evidence="2">The sequence shown here is derived from an EMBL/GenBank/DDBJ whole genome shotgun (WGS) entry which is preliminary data.</text>
</comment>
<dbReference type="InterPro" id="IPR041577">
    <property type="entry name" value="RT_RNaseH_2"/>
</dbReference>
<protein>
    <recommendedName>
        <fullName evidence="1">Reverse transcriptase/retrotransposon-derived protein RNase H-like domain-containing protein</fullName>
    </recommendedName>
</protein>
<evidence type="ECO:0000259" key="1">
    <source>
        <dbReference type="Pfam" id="PF17919"/>
    </source>
</evidence>
<dbReference type="AlphaFoldDB" id="A0A8K0PBX4"/>
<dbReference type="Proteomes" id="UP000792457">
    <property type="component" value="Unassembled WGS sequence"/>
</dbReference>
<organism evidence="2 3">
    <name type="scientific">Ladona fulva</name>
    <name type="common">Scarce chaser dragonfly</name>
    <name type="synonym">Libellula fulva</name>
    <dbReference type="NCBI Taxonomy" id="123851"/>
    <lineage>
        <taxon>Eukaryota</taxon>
        <taxon>Metazoa</taxon>
        <taxon>Ecdysozoa</taxon>
        <taxon>Arthropoda</taxon>
        <taxon>Hexapoda</taxon>
        <taxon>Insecta</taxon>
        <taxon>Pterygota</taxon>
        <taxon>Palaeoptera</taxon>
        <taxon>Odonata</taxon>
        <taxon>Epiprocta</taxon>
        <taxon>Anisoptera</taxon>
        <taxon>Libelluloidea</taxon>
        <taxon>Libellulidae</taxon>
        <taxon>Ladona</taxon>
    </lineage>
</organism>
<dbReference type="InterPro" id="IPR043502">
    <property type="entry name" value="DNA/RNA_pol_sf"/>
</dbReference>
<evidence type="ECO:0000313" key="3">
    <source>
        <dbReference type="Proteomes" id="UP000792457"/>
    </source>
</evidence>
<evidence type="ECO:0000313" key="2">
    <source>
        <dbReference type="EMBL" id="KAG8239253.1"/>
    </source>
</evidence>
<dbReference type="PANTHER" id="PTHR37984">
    <property type="entry name" value="PROTEIN CBG26694"/>
    <property type="match status" value="1"/>
</dbReference>
<reference evidence="2" key="2">
    <citation type="submission" date="2017-10" db="EMBL/GenBank/DDBJ databases">
        <title>Ladona fulva Genome sequencing and assembly.</title>
        <authorList>
            <person name="Murali S."/>
            <person name="Richards S."/>
            <person name="Bandaranaike D."/>
            <person name="Bellair M."/>
            <person name="Blankenburg K."/>
            <person name="Chao H."/>
            <person name="Dinh H."/>
            <person name="Doddapaneni H."/>
            <person name="Dugan-Rocha S."/>
            <person name="Elkadiri S."/>
            <person name="Gnanaolivu R."/>
            <person name="Hernandez B."/>
            <person name="Skinner E."/>
            <person name="Javaid M."/>
            <person name="Lee S."/>
            <person name="Li M."/>
            <person name="Ming W."/>
            <person name="Munidasa M."/>
            <person name="Muniz J."/>
            <person name="Nguyen L."/>
            <person name="Hughes D."/>
            <person name="Osuji N."/>
            <person name="Pu L.-L."/>
            <person name="Puazo M."/>
            <person name="Qu C."/>
            <person name="Quiroz J."/>
            <person name="Raj R."/>
            <person name="Weissenberger G."/>
            <person name="Xin Y."/>
            <person name="Zou X."/>
            <person name="Han Y."/>
            <person name="Worley K."/>
            <person name="Muzny D."/>
            <person name="Gibbs R."/>
        </authorList>
    </citation>
    <scope>NUCLEOTIDE SEQUENCE</scope>
    <source>
        <strain evidence="2">Sampled in the wild</strain>
    </source>
</reference>
<dbReference type="InterPro" id="IPR050951">
    <property type="entry name" value="Retrovirus_Pol_polyprotein"/>
</dbReference>
<reference evidence="2" key="1">
    <citation type="submission" date="2013-04" db="EMBL/GenBank/DDBJ databases">
        <authorList>
            <person name="Qu J."/>
            <person name="Murali S.C."/>
            <person name="Bandaranaike D."/>
            <person name="Bellair M."/>
            <person name="Blankenburg K."/>
            <person name="Chao H."/>
            <person name="Dinh H."/>
            <person name="Doddapaneni H."/>
            <person name="Downs B."/>
            <person name="Dugan-Rocha S."/>
            <person name="Elkadiri S."/>
            <person name="Gnanaolivu R.D."/>
            <person name="Hernandez B."/>
            <person name="Javaid M."/>
            <person name="Jayaseelan J.C."/>
            <person name="Lee S."/>
            <person name="Li M."/>
            <person name="Ming W."/>
            <person name="Munidasa M."/>
            <person name="Muniz J."/>
            <person name="Nguyen L."/>
            <person name="Ongeri F."/>
            <person name="Osuji N."/>
            <person name="Pu L.-L."/>
            <person name="Puazo M."/>
            <person name="Qu C."/>
            <person name="Quiroz J."/>
            <person name="Raj R."/>
            <person name="Weissenberger G."/>
            <person name="Xin Y."/>
            <person name="Zou X."/>
            <person name="Han Y."/>
            <person name="Richards S."/>
            <person name="Worley K."/>
            <person name="Muzny D."/>
            <person name="Gibbs R."/>
        </authorList>
    </citation>
    <scope>NUCLEOTIDE SEQUENCE</scope>
    <source>
        <strain evidence="2">Sampled in the wild</strain>
    </source>
</reference>
<accession>A0A8K0PBX4</accession>
<feature type="domain" description="Reverse transcriptase/retrotransposon-derived protein RNase H-like" evidence="1">
    <location>
        <begin position="81"/>
        <end position="130"/>
    </location>
</feature>
<gene>
    <name evidence="2" type="ORF">J437_LFUL010643</name>
</gene>
<dbReference type="PANTHER" id="PTHR37984:SF13">
    <property type="entry name" value="RIBONUCLEASE H"/>
    <property type="match status" value="1"/>
</dbReference>
<dbReference type="OrthoDB" id="5978043at2759"/>